<protein>
    <submittedName>
        <fullName evidence="1">Uncharacterized protein</fullName>
    </submittedName>
</protein>
<keyword evidence="2" id="KW-1185">Reference proteome</keyword>
<sequence length="112" mass="13306">MMVQHPLHLRNRIALMPDAVEKITYNDQTNDLIQESLRMQTKFGISIPWENCQNYPKWIKFTSSIRKRKNRNEYPFQRRRPFNQHGSSHLGGYPSCGVEATMAFLMLRRQLP</sequence>
<proteinExistence type="predicted"/>
<name>A0A9K3LXX0_9STRA</name>
<dbReference type="AlphaFoldDB" id="A0A9K3LXX0"/>
<dbReference type="Proteomes" id="UP000693970">
    <property type="component" value="Unassembled WGS sequence"/>
</dbReference>
<reference evidence="1" key="1">
    <citation type="journal article" date="2021" name="Sci. Rep.">
        <title>Diploid genomic architecture of Nitzschia inconspicua, an elite biomass production diatom.</title>
        <authorList>
            <person name="Oliver A."/>
            <person name="Podell S."/>
            <person name="Pinowska A."/>
            <person name="Traller J.C."/>
            <person name="Smith S.R."/>
            <person name="McClure R."/>
            <person name="Beliaev A."/>
            <person name="Bohutskyi P."/>
            <person name="Hill E.A."/>
            <person name="Rabines A."/>
            <person name="Zheng H."/>
            <person name="Allen L.Z."/>
            <person name="Kuo A."/>
            <person name="Grigoriev I.V."/>
            <person name="Allen A.E."/>
            <person name="Hazlebeck D."/>
            <person name="Allen E.E."/>
        </authorList>
    </citation>
    <scope>NUCLEOTIDE SEQUENCE</scope>
    <source>
        <strain evidence="1">Hildebrandi</strain>
    </source>
</reference>
<evidence type="ECO:0000313" key="2">
    <source>
        <dbReference type="Proteomes" id="UP000693970"/>
    </source>
</evidence>
<reference evidence="1" key="2">
    <citation type="submission" date="2021-04" db="EMBL/GenBank/DDBJ databases">
        <authorList>
            <person name="Podell S."/>
        </authorList>
    </citation>
    <scope>NUCLEOTIDE SEQUENCE</scope>
    <source>
        <strain evidence="1">Hildebrandi</strain>
    </source>
</reference>
<gene>
    <name evidence="1" type="ORF">IV203_028098</name>
</gene>
<evidence type="ECO:0000313" key="1">
    <source>
        <dbReference type="EMBL" id="KAG7370352.1"/>
    </source>
</evidence>
<accession>A0A9K3LXX0</accession>
<dbReference type="EMBL" id="JAGRRH010000005">
    <property type="protein sequence ID" value="KAG7370352.1"/>
    <property type="molecule type" value="Genomic_DNA"/>
</dbReference>
<organism evidence="1 2">
    <name type="scientific">Nitzschia inconspicua</name>
    <dbReference type="NCBI Taxonomy" id="303405"/>
    <lineage>
        <taxon>Eukaryota</taxon>
        <taxon>Sar</taxon>
        <taxon>Stramenopiles</taxon>
        <taxon>Ochrophyta</taxon>
        <taxon>Bacillariophyta</taxon>
        <taxon>Bacillariophyceae</taxon>
        <taxon>Bacillariophycidae</taxon>
        <taxon>Bacillariales</taxon>
        <taxon>Bacillariaceae</taxon>
        <taxon>Nitzschia</taxon>
    </lineage>
</organism>
<comment type="caution">
    <text evidence="1">The sequence shown here is derived from an EMBL/GenBank/DDBJ whole genome shotgun (WGS) entry which is preliminary data.</text>
</comment>